<dbReference type="Proteomes" id="UP000439983">
    <property type="component" value="Unassembled WGS sequence"/>
</dbReference>
<organism evidence="1 2">
    <name type="scientific">Sinorhizobium terangae</name>
    <dbReference type="NCBI Taxonomy" id="110322"/>
    <lineage>
        <taxon>Bacteria</taxon>
        <taxon>Pseudomonadati</taxon>
        <taxon>Pseudomonadota</taxon>
        <taxon>Alphaproteobacteria</taxon>
        <taxon>Hyphomicrobiales</taxon>
        <taxon>Rhizobiaceae</taxon>
        <taxon>Sinorhizobium/Ensifer group</taxon>
        <taxon>Sinorhizobium</taxon>
    </lineage>
</organism>
<accession>A0A6N7LBS5</accession>
<evidence type="ECO:0000313" key="2">
    <source>
        <dbReference type="Proteomes" id="UP000439983"/>
    </source>
</evidence>
<dbReference type="AlphaFoldDB" id="A0A6N7LBS5"/>
<keyword evidence="2" id="KW-1185">Reference proteome</keyword>
<reference evidence="1 2" key="1">
    <citation type="journal article" date="2013" name="Genome Biol.">
        <title>Comparative genomics of the core and accessory genomes of 48 Sinorhizobium strains comprising five genospecies.</title>
        <authorList>
            <person name="Sugawara M."/>
            <person name="Epstein B."/>
            <person name="Badgley B.D."/>
            <person name="Unno T."/>
            <person name="Xu L."/>
            <person name="Reese J."/>
            <person name="Gyaneshwar P."/>
            <person name="Denny R."/>
            <person name="Mudge J."/>
            <person name="Bharti A.K."/>
            <person name="Farmer A.D."/>
            <person name="May G.D."/>
            <person name="Woodward J.E."/>
            <person name="Medigue C."/>
            <person name="Vallenet D."/>
            <person name="Lajus A."/>
            <person name="Rouy Z."/>
            <person name="Martinez-Vaz B."/>
            <person name="Tiffin P."/>
            <person name="Young N.D."/>
            <person name="Sadowsky M.J."/>
        </authorList>
    </citation>
    <scope>NUCLEOTIDE SEQUENCE [LARGE SCALE GENOMIC DNA]</scope>
    <source>
        <strain evidence="1 2">USDA4894</strain>
    </source>
</reference>
<dbReference type="EMBL" id="WITC01000033">
    <property type="protein sequence ID" value="MQX14649.1"/>
    <property type="molecule type" value="Genomic_DNA"/>
</dbReference>
<comment type="caution">
    <text evidence="1">The sequence shown here is derived from an EMBL/GenBank/DDBJ whole genome shotgun (WGS) entry which is preliminary data.</text>
</comment>
<sequence length="131" mass="14179">MHMIDRDEGFTLLEMLIAFLILSTALVVANQSISSSVKAFSTTKDIRATDRLASEIFIGHLDDGGAVIGEEIGRSSEGYAWRIGRMPASGAASGREALRASVSVYNPQGKLVRTYVTYFVAPNDEQGNVDH</sequence>
<protein>
    <submittedName>
        <fullName evidence="1">Prepilin-type N-terminal cleavage/methylation domain-containing protein</fullName>
    </submittedName>
</protein>
<name>A0A6N7LBS5_SINTE</name>
<dbReference type="NCBIfam" id="TIGR02532">
    <property type="entry name" value="IV_pilin_GFxxxE"/>
    <property type="match status" value="1"/>
</dbReference>
<evidence type="ECO:0000313" key="1">
    <source>
        <dbReference type="EMBL" id="MQX14649.1"/>
    </source>
</evidence>
<gene>
    <name evidence="1" type="ORF">GHK62_07705</name>
</gene>
<dbReference type="OrthoDB" id="8366135at2"/>
<proteinExistence type="predicted"/>
<dbReference type="Pfam" id="PF07963">
    <property type="entry name" value="N_methyl"/>
    <property type="match status" value="1"/>
</dbReference>
<dbReference type="PROSITE" id="PS00409">
    <property type="entry name" value="PROKAR_NTER_METHYL"/>
    <property type="match status" value="1"/>
</dbReference>
<dbReference type="InterPro" id="IPR012902">
    <property type="entry name" value="N_methyl_site"/>
</dbReference>